<organism evidence="2 3">
    <name type="scientific">Marinobacterium lacunae</name>
    <dbReference type="NCBI Taxonomy" id="1232683"/>
    <lineage>
        <taxon>Bacteria</taxon>
        <taxon>Pseudomonadati</taxon>
        <taxon>Pseudomonadota</taxon>
        <taxon>Gammaproteobacteria</taxon>
        <taxon>Oceanospirillales</taxon>
        <taxon>Oceanospirillaceae</taxon>
        <taxon>Marinobacterium</taxon>
    </lineage>
</organism>
<dbReference type="PATRIC" id="fig|1232683.4.peg.1399"/>
<keyword evidence="3" id="KW-1185">Reference proteome</keyword>
<proteinExistence type="predicted"/>
<evidence type="ECO:0000313" key="2">
    <source>
        <dbReference type="EMBL" id="KEA64174.1"/>
    </source>
</evidence>
<protein>
    <submittedName>
        <fullName evidence="2">Uncharacterized protein</fullName>
    </submittedName>
</protein>
<reference evidence="2 3" key="1">
    <citation type="submission" date="2014-04" db="EMBL/GenBank/DDBJ databases">
        <title>Marinobacterium kochiensis sp. nov., isolated from sediment sample collected from Kochi backwaters in Kerala, India.</title>
        <authorList>
            <person name="Singh A."/>
            <person name="Pinnaka A.K."/>
        </authorList>
    </citation>
    <scope>NUCLEOTIDE SEQUENCE [LARGE SCALE GENOMIC DNA]</scope>
    <source>
        <strain evidence="2 3">AK27</strain>
    </source>
</reference>
<evidence type="ECO:0000256" key="1">
    <source>
        <dbReference type="SAM" id="Phobius"/>
    </source>
</evidence>
<evidence type="ECO:0000313" key="3">
    <source>
        <dbReference type="Proteomes" id="UP000028252"/>
    </source>
</evidence>
<keyword evidence="1" id="KW-1133">Transmembrane helix</keyword>
<keyword evidence="1" id="KW-0472">Membrane</keyword>
<comment type="caution">
    <text evidence="2">The sequence shown here is derived from an EMBL/GenBank/DDBJ whole genome shotgun (WGS) entry which is preliminary data.</text>
</comment>
<accession>A0A081G069</accession>
<gene>
    <name evidence="2" type="ORF">ADIMK_1420</name>
</gene>
<name>A0A081G069_9GAMM</name>
<sequence length="54" mass="5827">MSSPITTWEGAAAVFTFADSPLGIAISLAAAVGVYLYLNLSIMKHERDAFDKHK</sequence>
<dbReference type="EMBL" id="JMQN01000018">
    <property type="protein sequence ID" value="KEA64174.1"/>
    <property type="molecule type" value="Genomic_DNA"/>
</dbReference>
<dbReference type="RefSeq" id="WP_197027496.1">
    <property type="nucleotide sequence ID" value="NZ_JMQN01000018.1"/>
</dbReference>
<keyword evidence="1" id="KW-0812">Transmembrane</keyword>
<dbReference type="STRING" id="1232683.ADIMK_1420"/>
<feature type="transmembrane region" description="Helical" evidence="1">
    <location>
        <begin position="20"/>
        <end position="38"/>
    </location>
</feature>
<dbReference type="Proteomes" id="UP000028252">
    <property type="component" value="Unassembled WGS sequence"/>
</dbReference>
<dbReference type="AlphaFoldDB" id="A0A081G069"/>